<accession>A0A645BDV8</accession>
<reference evidence="2" key="1">
    <citation type="submission" date="2019-08" db="EMBL/GenBank/DDBJ databases">
        <authorList>
            <person name="Kucharzyk K."/>
            <person name="Murdoch R.W."/>
            <person name="Higgins S."/>
            <person name="Loffler F."/>
        </authorList>
    </citation>
    <scope>NUCLEOTIDE SEQUENCE</scope>
</reference>
<feature type="region of interest" description="Disordered" evidence="1">
    <location>
        <begin position="355"/>
        <end position="387"/>
    </location>
</feature>
<evidence type="ECO:0000313" key="2">
    <source>
        <dbReference type="EMBL" id="MPM63517.1"/>
    </source>
</evidence>
<dbReference type="AlphaFoldDB" id="A0A645BDV8"/>
<proteinExistence type="predicted"/>
<gene>
    <name evidence="2" type="ORF">SDC9_110397</name>
</gene>
<protein>
    <submittedName>
        <fullName evidence="2">Uncharacterized protein</fullName>
    </submittedName>
</protein>
<dbReference type="EMBL" id="VSSQ01019458">
    <property type="protein sequence ID" value="MPM63517.1"/>
    <property type="molecule type" value="Genomic_DNA"/>
</dbReference>
<name>A0A645BDV8_9ZZZZ</name>
<sequence length="387" mass="43625">MQRHGAQALNRLGQARPFFVGELAGTQIALVHAANRADDTHRQLSRAHFHREDRHRQPLIERHVLGNVHRKRGLAHGRTRGQHHQIARLQAAGHAVQIGKTRGDAGHVHRVIGLFLNVVQQVDHQRIERLKALLVARAFFANRKNLGLGLVKNAPHRAALRIKGVGGNLVAGRHQLAQNRALAHDFGIAADVAGAGHILRQRVQINQPAHLLRLAQRLQLLMHRDHVRRLAGIHQRRNGSEDQLVLVAVEIALLEQIPHPIPGHVVQQQPAQHTRLGLHRMRRNPQLRHLAIRRIRRIIGGETWQNCRHSGDQCTFRKRTDDASRSDSDCHWISCGQACEKQVSKRWIAPPGLFPEYGPRSAASASTNTSTPRRPLRRDAQPQTLLW</sequence>
<organism evidence="2">
    <name type="scientific">bioreactor metagenome</name>
    <dbReference type="NCBI Taxonomy" id="1076179"/>
    <lineage>
        <taxon>unclassified sequences</taxon>
        <taxon>metagenomes</taxon>
        <taxon>ecological metagenomes</taxon>
    </lineage>
</organism>
<comment type="caution">
    <text evidence="2">The sequence shown here is derived from an EMBL/GenBank/DDBJ whole genome shotgun (WGS) entry which is preliminary data.</text>
</comment>
<evidence type="ECO:0000256" key="1">
    <source>
        <dbReference type="SAM" id="MobiDB-lite"/>
    </source>
</evidence>
<feature type="compositionally biased region" description="Low complexity" evidence="1">
    <location>
        <begin position="359"/>
        <end position="373"/>
    </location>
</feature>